<dbReference type="InterPro" id="IPR036286">
    <property type="entry name" value="LexA/Signal_pep-like_sf"/>
</dbReference>
<feature type="domain" description="Peptidase S26" evidence="8">
    <location>
        <begin position="112"/>
        <end position="149"/>
    </location>
</feature>
<dbReference type="GO" id="GO:0006627">
    <property type="term" value="P:protein processing involved in protein targeting to mitochondrion"/>
    <property type="evidence" value="ECO:0007669"/>
    <property type="project" value="TreeGrafter"/>
</dbReference>
<evidence type="ECO:0000313" key="9">
    <source>
        <dbReference type="EMBL" id="KAG0648837.1"/>
    </source>
</evidence>
<dbReference type="AlphaFoldDB" id="A0A9P7AWY8"/>
<protein>
    <submittedName>
        <fullName evidence="9">Inner membrane protease subunit 1</fullName>
    </submittedName>
</protein>
<organism evidence="9 10">
    <name type="scientific">Hyphodiscus hymeniophilus</name>
    <dbReference type="NCBI Taxonomy" id="353542"/>
    <lineage>
        <taxon>Eukaryota</taxon>
        <taxon>Fungi</taxon>
        <taxon>Dikarya</taxon>
        <taxon>Ascomycota</taxon>
        <taxon>Pezizomycotina</taxon>
        <taxon>Leotiomycetes</taxon>
        <taxon>Helotiales</taxon>
        <taxon>Hyphodiscaceae</taxon>
        <taxon>Hyphodiscus</taxon>
    </lineage>
</organism>
<keyword evidence="4" id="KW-0496">Mitochondrion</keyword>
<name>A0A9P7AWY8_9HELO</name>
<dbReference type="OrthoDB" id="308440at2759"/>
<comment type="subcellular location">
    <subcellularLocation>
        <location evidence="1">Mitochondrion inner membrane</location>
    </subcellularLocation>
</comment>
<gene>
    <name evidence="9" type="ORF">D0Z07_4863</name>
</gene>
<dbReference type="InterPro" id="IPR019533">
    <property type="entry name" value="Peptidase_S26"/>
</dbReference>
<proteinExistence type="inferred from homology"/>
<evidence type="ECO:0000313" key="10">
    <source>
        <dbReference type="Proteomes" id="UP000785200"/>
    </source>
</evidence>
<feature type="active site" evidence="7">
    <location>
        <position position="46"/>
    </location>
</feature>
<evidence type="ECO:0000256" key="5">
    <source>
        <dbReference type="ARBA" id="ARBA00023136"/>
    </source>
</evidence>
<dbReference type="FunFam" id="2.10.109.10:FF:000015">
    <property type="entry name" value="Mitochondrial inner membrane protease subunit 1"/>
    <property type="match status" value="1"/>
</dbReference>
<evidence type="ECO:0000256" key="2">
    <source>
        <dbReference type="ARBA" id="ARBA00022792"/>
    </source>
</evidence>
<dbReference type="Gene3D" id="2.10.109.10">
    <property type="entry name" value="Umud Fragment, subunit A"/>
    <property type="match status" value="1"/>
</dbReference>
<evidence type="ECO:0000256" key="7">
    <source>
        <dbReference type="PIRSR" id="PIRSR600223-1"/>
    </source>
</evidence>
<dbReference type="PROSITE" id="PS00761">
    <property type="entry name" value="SPASE_I_3"/>
    <property type="match status" value="1"/>
</dbReference>
<evidence type="ECO:0000256" key="1">
    <source>
        <dbReference type="ARBA" id="ARBA00004273"/>
    </source>
</evidence>
<dbReference type="InterPro" id="IPR052064">
    <property type="entry name" value="Mito_IMP1_subunit"/>
</dbReference>
<keyword evidence="10" id="KW-1185">Reference proteome</keyword>
<dbReference type="EMBL" id="VNKQ01000009">
    <property type="protein sequence ID" value="KAG0648837.1"/>
    <property type="molecule type" value="Genomic_DNA"/>
</dbReference>
<dbReference type="CDD" id="cd06530">
    <property type="entry name" value="S26_SPase_I"/>
    <property type="match status" value="1"/>
</dbReference>
<dbReference type="PANTHER" id="PTHR12383">
    <property type="entry name" value="PROTEASE FAMILY S26 MITOCHONDRIAL INNER MEMBRANE PROTEASE-RELATED"/>
    <property type="match status" value="1"/>
</dbReference>
<dbReference type="SUPFAM" id="SSF51306">
    <property type="entry name" value="LexA/Signal peptidase"/>
    <property type="match status" value="1"/>
</dbReference>
<keyword evidence="2" id="KW-0999">Mitochondrion inner membrane</keyword>
<evidence type="ECO:0000256" key="3">
    <source>
        <dbReference type="ARBA" id="ARBA00022801"/>
    </source>
</evidence>
<comment type="caution">
    <text evidence="9">The sequence shown here is derived from an EMBL/GenBank/DDBJ whole genome shotgun (WGS) entry which is preliminary data.</text>
</comment>
<dbReference type="PANTHER" id="PTHR12383:SF16">
    <property type="entry name" value="MITOCHONDRIAL INNER MEMBRANE PROTEASE SUBUNIT 1"/>
    <property type="match status" value="1"/>
</dbReference>
<reference evidence="9" key="1">
    <citation type="submission" date="2019-07" db="EMBL/GenBank/DDBJ databases">
        <title>Hyphodiscus hymeniophilus genome sequencing and assembly.</title>
        <authorList>
            <person name="Kramer G."/>
            <person name="Nodwell J."/>
        </authorList>
    </citation>
    <scope>NUCLEOTIDE SEQUENCE</scope>
    <source>
        <strain evidence="9">ATCC 34498</strain>
    </source>
</reference>
<dbReference type="GO" id="GO:0004252">
    <property type="term" value="F:serine-type endopeptidase activity"/>
    <property type="evidence" value="ECO:0007669"/>
    <property type="project" value="InterPro"/>
</dbReference>
<keyword evidence="5" id="KW-0472">Membrane</keyword>
<keyword evidence="9" id="KW-0645">Protease</keyword>
<evidence type="ECO:0000256" key="6">
    <source>
        <dbReference type="ARBA" id="ARBA00038445"/>
    </source>
</evidence>
<dbReference type="PRINTS" id="PR00727">
    <property type="entry name" value="LEADERPTASE"/>
</dbReference>
<evidence type="ECO:0000259" key="8">
    <source>
        <dbReference type="Pfam" id="PF10502"/>
    </source>
</evidence>
<dbReference type="Pfam" id="PF10502">
    <property type="entry name" value="Peptidase_S26"/>
    <property type="match status" value="2"/>
</dbReference>
<feature type="domain" description="Peptidase S26" evidence="8">
    <location>
        <begin position="26"/>
        <end position="100"/>
    </location>
</feature>
<accession>A0A9P7AWY8</accession>
<feature type="active site" evidence="7">
    <location>
        <position position="90"/>
    </location>
</feature>
<dbReference type="GO" id="GO:0042720">
    <property type="term" value="C:mitochondrial inner membrane peptidase complex"/>
    <property type="evidence" value="ECO:0007669"/>
    <property type="project" value="TreeGrafter"/>
</dbReference>
<dbReference type="Proteomes" id="UP000785200">
    <property type="component" value="Unassembled WGS sequence"/>
</dbReference>
<dbReference type="InterPro" id="IPR000223">
    <property type="entry name" value="Pept_S26A_signal_pept_1"/>
</dbReference>
<dbReference type="GO" id="GO:0006465">
    <property type="term" value="P:signal peptide processing"/>
    <property type="evidence" value="ECO:0007669"/>
    <property type="project" value="InterPro"/>
</dbReference>
<sequence>MSKFKRLQGKYLGHPLRLLIATAKGVAAAHLFSEYAYSVSGTWGASMMPTFEAIHDQVLISRFYRGGKGIVVGDIVTFDSVVEPGARVIKRVLGLEGDYVLRDTPGDSSTMVQVPQGHVWVIGDNLPYSRDSRHFGPVPKALIKGKVIAKVLPFKERKWIVNGLQPAG</sequence>
<dbReference type="InterPro" id="IPR019758">
    <property type="entry name" value="Pept_S26A_signal_pept_1_CS"/>
</dbReference>
<comment type="similarity">
    <text evidence="6">Belongs to the peptidase S26 family. IMP1 subfamily.</text>
</comment>
<evidence type="ECO:0000256" key="4">
    <source>
        <dbReference type="ARBA" id="ARBA00023128"/>
    </source>
</evidence>
<keyword evidence="3" id="KW-0378">Hydrolase</keyword>